<dbReference type="PANTHER" id="PTHR13370:SF3">
    <property type="entry name" value="TRNA (GUANINE(10)-N2)-METHYLTRANSFERASE HOMOLOG"/>
    <property type="match status" value="1"/>
</dbReference>
<dbReference type="Proteomes" id="UP000298663">
    <property type="component" value="Unassembled WGS sequence"/>
</dbReference>
<evidence type="ECO:0000256" key="12">
    <source>
        <dbReference type="ARBA" id="ARBA00066937"/>
    </source>
</evidence>
<dbReference type="STRING" id="34508.A0A4U5NE43"/>
<accession>A0A4U5NE43</accession>
<reference evidence="18 19" key="1">
    <citation type="journal article" date="2015" name="Genome Biol.">
        <title>Comparative genomics of Steinernema reveals deeply conserved gene regulatory networks.</title>
        <authorList>
            <person name="Dillman A.R."/>
            <person name="Macchietto M."/>
            <person name="Porter C.F."/>
            <person name="Rogers A."/>
            <person name="Williams B."/>
            <person name="Antoshechkin I."/>
            <person name="Lee M.M."/>
            <person name="Goodwin Z."/>
            <person name="Lu X."/>
            <person name="Lewis E.E."/>
            <person name="Goodrich-Blair H."/>
            <person name="Stock S.P."/>
            <person name="Adams B.J."/>
            <person name="Sternberg P.W."/>
            <person name="Mortazavi A."/>
        </authorList>
    </citation>
    <scope>NUCLEOTIDE SEQUENCE [LARGE SCALE GENOMIC DNA]</scope>
    <source>
        <strain evidence="18 19">ALL</strain>
    </source>
</reference>
<dbReference type="Gene3D" id="3.40.50.150">
    <property type="entry name" value="Vaccinia Virus protein VP39"/>
    <property type="match status" value="1"/>
</dbReference>
<reference evidence="18 19" key="2">
    <citation type="journal article" date="2019" name="G3 (Bethesda)">
        <title>Hybrid Assembly of the Genome of the Entomopathogenic Nematode Steinernema carpocapsae Identifies the X-Chromosome.</title>
        <authorList>
            <person name="Serra L."/>
            <person name="Macchietto M."/>
            <person name="Macias-Munoz A."/>
            <person name="McGill C.J."/>
            <person name="Rodriguez I.M."/>
            <person name="Rodriguez B."/>
            <person name="Murad R."/>
            <person name="Mortazavi A."/>
        </authorList>
    </citation>
    <scope>NUCLEOTIDE SEQUENCE [LARGE SCALE GENOMIC DNA]</scope>
    <source>
        <strain evidence="18 19">ALL</strain>
    </source>
</reference>
<comment type="catalytic activity">
    <reaction evidence="9">
        <text>guanosine(10) in tRNA + S-adenosyl-L-methionine = N(2)-methylguanosine(10) in tRNA + S-adenosyl-L-homocysteine + H(+)</text>
        <dbReference type="Rhea" id="RHEA:43128"/>
        <dbReference type="Rhea" id="RHEA-COMP:10355"/>
        <dbReference type="Rhea" id="RHEA-COMP:10357"/>
        <dbReference type="ChEBI" id="CHEBI:15378"/>
        <dbReference type="ChEBI" id="CHEBI:57856"/>
        <dbReference type="ChEBI" id="CHEBI:59789"/>
        <dbReference type="ChEBI" id="CHEBI:74269"/>
        <dbReference type="ChEBI" id="CHEBI:74481"/>
        <dbReference type="EC" id="2.1.1.214"/>
    </reaction>
    <physiologicalReaction direction="left-to-right" evidence="9">
        <dbReference type="Rhea" id="RHEA:43129"/>
    </physiologicalReaction>
</comment>
<keyword evidence="2" id="KW-0963">Cytoplasm</keyword>
<proteinExistence type="inferred from homology"/>
<dbReference type="GO" id="GO:0043527">
    <property type="term" value="C:tRNA methyltransferase complex"/>
    <property type="evidence" value="ECO:0007669"/>
    <property type="project" value="UniProtKB-ARBA"/>
</dbReference>
<dbReference type="PIRSF" id="PIRSF017259">
    <property type="entry name" value="tRNA_mtfrase_TRM11"/>
    <property type="match status" value="1"/>
</dbReference>
<evidence type="ECO:0000256" key="10">
    <source>
        <dbReference type="ARBA" id="ARBA00056270"/>
    </source>
</evidence>
<dbReference type="GO" id="GO:0008033">
    <property type="term" value="P:tRNA processing"/>
    <property type="evidence" value="ECO:0007669"/>
    <property type="project" value="UniProtKB-UniRule"/>
</dbReference>
<evidence type="ECO:0000256" key="2">
    <source>
        <dbReference type="ARBA" id="ARBA00022490"/>
    </source>
</evidence>
<dbReference type="PRINTS" id="PR00507">
    <property type="entry name" value="N12N6MTFRASE"/>
</dbReference>
<evidence type="ECO:0000256" key="11">
    <source>
        <dbReference type="ARBA" id="ARBA00065434"/>
    </source>
</evidence>
<dbReference type="PANTHER" id="PTHR13370">
    <property type="entry name" value="RNA METHYLASE-RELATED"/>
    <property type="match status" value="1"/>
</dbReference>
<evidence type="ECO:0000256" key="9">
    <source>
        <dbReference type="ARBA" id="ARBA00050985"/>
    </source>
</evidence>
<evidence type="ECO:0000256" key="5">
    <source>
        <dbReference type="ARBA" id="ARBA00022679"/>
    </source>
</evidence>
<comment type="subcellular location">
    <subcellularLocation>
        <location evidence="1">Cytoplasm</location>
    </subcellularLocation>
</comment>
<keyword evidence="7 15" id="KW-0819">tRNA processing</keyword>
<evidence type="ECO:0000256" key="3">
    <source>
        <dbReference type="ARBA" id="ARBA00022555"/>
    </source>
</evidence>
<keyword evidence="3 15" id="KW-0820">tRNA-binding</keyword>
<comment type="caution">
    <text evidence="18">The sequence shown here is derived from an EMBL/GenBank/DDBJ whole genome shotgun (WGS) entry which is preliminary data.</text>
</comment>
<evidence type="ECO:0000313" key="18">
    <source>
        <dbReference type="EMBL" id="TKR80906.1"/>
    </source>
</evidence>
<organism evidence="18 19">
    <name type="scientific">Steinernema carpocapsae</name>
    <name type="common">Entomopathogenic nematode</name>
    <dbReference type="NCBI Taxonomy" id="34508"/>
    <lineage>
        <taxon>Eukaryota</taxon>
        <taxon>Metazoa</taxon>
        <taxon>Ecdysozoa</taxon>
        <taxon>Nematoda</taxon>
        <taxon>Chromadorea</taxon>
        <taxon>Rhabditida</taxon>
        <taxon>Tylenchina</taxon>
        <taxon>Panagrolaimomorpha</taxon>
        <taxon>Strongyloidoidea</taxon>
        <taxon>Steinernematidae</taxon>
        <taxon>Steinernema</taxon>
    </lineage>
</organism>
<keyword evidence="19" id="KW-1185">Reference proteome</keyword>
<dbReference type="AlphaFoldDB" id="A0A4U5NE43"/>
<evidence type="ECO:0000256" key="6">
    <source>
        <dbReference type="ARBA" id="ARBA00022691"/>
    </source>
</evidence>
<evidence type="ECO:0000256" key="15">
    <source>
        <dbReference type="PROSITE-ProRule" id="PRU00959"/>
    </source>
</evidence>
<keyword evidence="5 15" id="KW-0808">Transferase</keyword>
<keyword evidence="6 15" id="KW-0949">S-adenosyl-L-methionine</keyword>
<evidence type="ECO:0000259" key="17">
    <source>
        <dbReference type="Pfam" id="PF25904"/>
    </source>
</evidence>
<dbReference type="InterPro" id="IPR000241">
    <property type="entry name" value="RlmKL-like_Mtase"/>
</dbReference>
<dbReference type="GO" id="GO:0005737">
    <property type="term" value="C:cytoplasm"/>
    <property type="evidence" value="ECO:0007669"/>
    <property type="project" value="UniProtKB-SubCell"/>
</dbReference>
<dbReference type="InterPro" id="IPR059073">
    <property type="entry name" value="TRMT11_N"/>
</dbReference>
<dbReference type="Pfam" id="PF25904">
    <property type="entry name" value="Tmrp11_N"/>
    <property type="match status" value="1"/>
</dbReference>
<keyword evidence="4 15" id="KW-0489">Methyltransferase</keyword>
<protein>
    <recommendedName>
        <fullName evidence="13">tRNA (guanine(10)-N(2))-methyltransferase TRMT11</fullName>
        <ecNumber evidence="12">2.1.1.214</ecNumber>
    </recommendedName>
    <alternativeName>
        <fullName evidence="14">tRNA methyltransferase 11 homolog</fullName>
    </alternativeName>
</protein>
<comment type="similarity">
    <text evidence="15">Belongs to the class I-like SAM-binding methyltransferase superfamily. TRM11 methyltransferase family.</text>
</comment>
<comment type="function">
    <text evidence="10">Catalytic subunit of the TRMT11-TRM112 methyltransferase complex, that specifically mediates the S-adenosyl-L-methionine-dependent N(2)-methylation of guanosine nucleotide at position 10 (m2G10) in tRNAs. This is one of the major tRNA (guanine-N(2))-methyltransferases.</text>
</comment>
<dbReference type="EC" id="2.1.1.214" evidence="12"/>
<name>A0A4U5NE43_STECR</name>
<comment type="subunit">
    <text evidence="11">Part of the heterodimeric TRMT11-TRM112 methyltransferase complex; this complex forms an active tRNA methyltransferase, where TRMT112 acts as an activator of the catalytic subunit TRMT11.</text>
</comment>
<evidence type="ECO:0000256" key="4">
    <source>
        <dbReference type="ARBA" id="ARBA00022603"/>
    </source>
</evidence>
<dbReference type="SUPFAM" id="SSF53335">
    <property type="entry name" value="S-adenosyl-L-methionine-dependent methyltransferases"/>
    <property type="match status" value="1"/>
</dbReference>
<dbReference type="GO" id="GO:0032259">
    <property type="term" value="P:methylation"/>
    <property type="evidence" value="ECO:0007669"/>
    <property type="project" value="UniProtKB-UniRule"/>
</dbReference>
<gene>
    <name evidence="18" type="ORF">L596_014888</name>
</gene>
<dbReference type="OrthoDB" id="296065at2759"/>
<dbReference type="InterPro" id="IPR029063">
    <property type="entry name" value="SAM-dependent_MTases_sf"/>
</dbReference>
<dbReference type="GO" id="GO:0000049">
    <property type="term" value="F:tRNA binding"/>
    <property type="evidence" value="ECO:0007669"/>
    <property type="project" value="UniProtKB-UniRule"/>
</dbReference>
<dbReference type="InterPro" id="IPR002052">
    <property type="entry name" value="DNA_methylase_N6_adenine_CS"/>
</dbReference>
<dbReference type="InterPro" id="IPR016691">
    <property type="entry name" value="TRMT11"/>
</dbReference>
<feature type="domain" description="Ribosomal RNA large subunit methyltransferase K/L-like methyltransferase" evidence="16">
    <location>
        <begin position="197"/>
        <end position="330"/>
    </location>
</feature>
<keyword evidence="8 15" id="KW-0694">RNA-binding</keyword>
<evidence type="ECO:0000256" key="1">
    <source>
        <dbReference type="ARBA" id="ARBA00004496"/>
    </source>
</evidence>
<evidence type="ECO:0000256" key="8">
    <source>
        <dbReference type="ARBA" id="ARBA00022884"/>
    </source>
</evidence>
<evidence type="ECO:0000259" key="16">
    <source>
        <dbReference type="Pfam" id="PF01170"/>
    </source>
</evidence>
<dbReference type="EMBL" id="AZBU02000004">
    <property type="protein sequence ID" value="TKR80906.1"/>
    <property type="molecule type" value="Genomic_DNA"/>
</dbReference>
<evidence type="ECO:0000256" key="14">
    <source>
        <dbReference type="ARBA" id="ARBA00075308"/>
    </source>
</evidence>
<feature type="domain" description="tRNA (guanine(10)-N(2))-methyltransferase TRMT11 N-terminal" evidence="17">
    <location>
        <begin position="18"/>
        <end position="184"/>
    </location>
</feature>
<sequence length="456" mass="51462">MDSVVSDPVAAESPKGRRYVFVFSHQHLGFRVAELESICALFGISLTPVSDLAKAHVCIVEVESDADVARILSRSILLRSAYELFEEADDYDQLYKRIGEAKDRFERFNEPSQSFAFRVRRNGRKADGSYISQRVGELGKVLPLDKSIVDLGNALNSFTLVEEFLHSKAKEAHKIYFGRLIGHGQGTLKATYNLQDRMYIGNTTMDPELAFIQANIVKAGPGSLVLDPFCGTGGLVLPCAHFASAVFGTEINYMVAKAVGKSSRQGVKYLTENESLRANFDQYGTSHFFQSLLIADASQHEIWHSSRTSSGIFDALIADPPYGVREKSRKVGHKERKEHWTLPSGEHEQRFPEKSKYDLCEVFLDLLNLAARVLVVGGRIAYWFPVFPEDYCDDVIPRHPALKLIYNCEQPLARKYSRRLMVLKKMKPHAESEKAFVRRNVYENGTFRDKIFVNSS</sequence>
<evidence type="ECO:0000256" key="13">
    <source>
        <dbReference type="ARBA" id="ARBA00067484"/>
    </source>
</evidence>
<dbReference type="PROSITE" id="PS51627">
    <property type="entry name" value="SAM_MT_TRM11"/>
    <property type="match status" value="1"/>
</dbReference>
<dbReference type="Pfam" id="PF01170">
    <property type="entry name" value="UPF0020"/>
    <property type="match status" value="1"/>
</dbReference>
<evidence type="ECO:0000313" key="19">
    <source>
        <dbReference type="Proteomes" id="UP000298663"/>
    </source>
</evidence>
<dbReference type="GO" id="GO:0160102">
    <property type="term" value="F:tRNA (guanine(10)-N2)-methyltransferase activity"/>
    <property type="evidence" value="ECO:0007669"/>
    <property type="project" value="UniProtKB-EC"/>
</dbReference>
<dbReference type="PROSITE" id="PS00092">
    <property type="entry name" value="N6_MTASE"/>
    <property type="match status" value="1"/>
</dbReference>
<evidence type="ECO:0000256" key="7">
    <source>
        <dbReference type="ARBA" id="ARBA00022694"/>
    </source>
</evidence>